<evidence type="ECO:0000313" key="6">
    <source>
        <dbReference type="EMBL" id="KAL2461988.1"/>
    </source>
</evidence>
<dbReference type="AlphaFoldDB" id="A0ABD1PDL1"/>
<keyword evidence="3" id="KW-0378">Hydrolase</keyword>
<organism evidence="6 7">
    <name type="scientific">Abeliophyllum distichum</name>
    <dbReference type="NCBI Taxonomy" id="126358"/>
    <lineage>
        <taxon>Eukaryota</taxon>
        <taxon>Viridiplantae</taxon>
        <taxon>Streptophyta</taxon>
        <taxon>Embryophyta</taxon>
        <taxon>Tracheophyta</taxon>
        <taxon>Spermatophyta</taxon>
        <taxon>Magnoliopsida</taxon>
        <taxon>eudicotyledons</taxon>
        <taxon>Gunneridae</taxon>
        <taxon>Pentapetalae</taxon>
        <taxon>asterids</taxon>
        <taxon>lamiids</taxon>
        <taxon>Lamiales</taxon>
        <taxon>Oleaceae</taxon>
        <taxon>Forsythieae</taxon>
        <taxon>Abeliophyllum</taxon>
    </lineage>
</organism>
<dbReference type="PANTHER" id="PTHR22835:SF476">
    <property type="entry name" value="OS06G0160200 PROTEIN"/>
    <property type="match status" value="1"/>
</dbReference>
<sequence length="383" mass="41054">MSFDSALIGQFSVFFMVITMAIFVPKSDANCAFQAIFNFGDSNSDTGGFYAAFPSQPSPNGMTYFKRPTGRPTDGRLYIDFLAQALGLPFPSPYLQSIGSDYRHGANFATLASTVLQPTTSLFDTGVSPFYLGVQLNQMKLFKAKVDESGGQGNLPSSDIFGKALYTINIGQNDITGYLGSSGPGGVKQNAPQVISQITSTIRELYSLGGRTFLVFSLAPVGCYPRFLADQSQGGSSDLDASGCKISYNNALNEYNNMLKNALQQTRQGLSGANLIYVNSYSVLLDLFQNPKSHGLQHGTTACCGQGGGAYNFNPQVYCGSSKVINGQTVTATACSDPQNYVSWDGIHLTEAANKLFTYAILSGSYNDPAFSLNQYCDIQPIG</sequence>
<dbReference type="SUPFAM" id="SSF52266">
    <property type="entry name" value="SGNH hydrolase"/>
    <property type="match status" value="1"/>
</dbReference>
<dbReference type="InterPro" id="IPR035669">
    <property type="entry name" value="SGNH_plant_lipase-like"/>
</dbReference>
<reference evidence="7" key="1">
    <citation type="submission" date="2024-07" db="EMBL/GenBank/DDBJ databases">
        <title>Two chromosome-level genome assemblies of Korean endemic species Abeliophyllum distichum and Forsythia ovata (Oleaceae).</title>
        <authorList>
            <person name="Jang H."/>
        </authorList>
    </citation>
    <scope>NUCLEOTIDE SEQUENCE [LARGE SCALE GENOMIC DNA]</scope>
</reference>
<evidence type="ECO:0000256" key="4">
    <source>
        <dbReference type="ARBA" id="ARBA00023180"/>
    </source>
</evidence>
<evidence type="ECO:0000256" key="3">
    <source>
        <dbReference type="ARBA" id="ARBA00022801"/>
    </source>
</evidence>
<evidence type="ECO:0000256" key="2">
    <source>
        <dbReference type="ARBA" id="ARBA00022729"/>
    </source>
</evidence>
<dbReference type="Proteomes" id="UP001604336">
    <property type="component" value="Unassembled WGS sequence"/>
</dbReference>
<accession>A0ABD1PDL1</accession>
<keyword evidence="2" id="KW-0732">Signal</keyword>
<dbReference type="Pfam" id="PF00657">
    <property type="entry name" value="Lipase_GDSL"/>
    <property type="match status" value="1"/>
</dbReference>
<comment type="similarity">
    <text evidence="1">Belongs to the 'GDSL' lipolytic enzyme family.</text>
</comment>
<dbReference type="InterPro" id="IPR001087">
    <property type="entry name" value="GDSL"/>
</dbReference>
<proteinExistence type="inferred from homology"/>
<evidence type="ECO:0000256" key="1">
    <source>
        <dbReference type="ARBA" id="ARBA00008668"/>
    </source>
</evidence>
<dbReference type="GO" id="GO:0016787">
    <property type="term" value="F:hydrolase activity"/>
    <property type="evidence" value="ECO:0007669"/>
    <property type="project" value="UniProtKB-KW"/>
</dbReference>
<evidence type="ECO:0000256" key="5">
    <source>
        <dbReference type="SAM" id="Phobius"/>
    </source>
</evidence>
<gene>
    <name evidence="6" type="ORF">Adt_45408</name>
</gene>
<dbReference type="Gene3D" id="3.40.50.1110">
    <property type="entry name" value="SGNH hydrolase"/>
    <property type="match status" value="1"/>
</dbReference>
<keyword evidence="4" id="KW-0325">Glycoprotein</keyword>
<dbReference type="PANTHER" id="PTHR22835">
    <property type="entry name" value="ZINC FINGER FYVE DOMAIN CONTAINING PROTEIN"/>
    <property type="match status" value="1"/>
</dbReference>
<name>A0ABD1PDL1_9LAMI</name>
<evidence type="ECO:0000313" key="7">
    <source>
        <dbReference type="Proteomes" id="UP001604336"/>
    </source>
</evidence>
<dbReference type="InterPro" id="IPR036514">
    <property type="entry name" value="SGNH_hydro_sf"/>
</dbReference>
<keyword evidence="5" id="KW-0472">Membrane</keyword>
<keyword evidence="5" id="KW-1133">Transmembrane helix</keyword>
<keyword evidence="5" id="KW-0812">Transmembrane</keyword>
<dbReference type="EMBL" id="JBFOLK010000014">
    <property type="protein sequence ID" value="KAL2461988.1"/>
    <property type="molecule type" value="Genomic_DNA"/>
</dbReference>
<protein>
    <submittedName>
        <fullName evidence="6">GDSL esterase/lipase</fullName>
    </submittedName>
</protein>
<dbReference type="CDD" id="cd01837">
    <property type="entry name" value="SGNH_plant_lipase_like"/>
    <property type="match status" value="1"/>
</dbReference>
<keyword evidence="7" id="KW-1185">Reference proteome</keyword>
<comment type="caution">
    <text evidence="6">The sequence shown here is derived from an EMBL/GenBank/DDBJ whole genome shotgun (WGS) entry which is preliminary data.</text>
</comment>
<feature type="transmembrane region" description="Helical" evidence="5">
    <location>
        <begin position="6"/>
        <end position="24"/>
    </location>
</feature>